<reference evidence="2 3" key="1">
    <citation type="submission" date="2023-09" db="EMBL/GenBank/DDBJ databases">
        <title>Thioclava shenzhenensis sp. nov., a multidrug resistant bacteria-antagonizing species isolated from coastal seawater.</title>
        <authorList>
            <person name="Long M."/>
        </authorList>
    </citation>
    <scope>NUCLEOTIDE SEQUENCE [LARGE SCALE GENOMIC DNA]</scope>
    <source>
        <strain evidence="2 3">FTW29</strain>
    </source>
</reference>
<keyword evidence="1" id="KW-0732">Signal</keyword>
<organism evidence="2 3">
    <name type="scientific">Thioclava litoralis</name>
    <dbReference type="NCBI Taxonomy" id="3076557"/>
    <lineage>
        <taxon>Bacteria</taxon>
        <taxon>Pseudomonadati</taxon>
        <taxon>Pseudomonadota</taxon>
        <taxon>Alphaproteobacteria</taxon>
        <taxon>Rhodobacterales</taxon>
        <taxon>Paracoccaceae</taxon>
        <taxon>Thioclava</taxon>
    </lineage>
</organism>
<gene>
    <name evidence="2" type="ORF">RPE78_09770</name>
</gene>
<sequence>MHRQSYGVIGALALMLGAAAPLRAETAAVVETLPAQGIHYLGWSRFHYNDLIGDGHDRWQTGGLSLSVLAGADWTGRAPVAPFSLWEFRLGGSVIAPQSLEHPAADDRRYVSRTELSARSYFEQAGWQAMVGFGVVGIGPDRLPGKVQDALHDILDQPDPQAAQDQQLGNKVWPMVVAELRYPVELSERTQLIPFVAGKSGDEDLLTAGADLVFNAGHGELWLRDDVLGRLYLGLGDTYARATRFGLGADVSHVGHSDLFPGETIAAEETRYRLRAFISHGWGWGHISYGATWLSKEFTTQPEGQVVGDLRVDIRF</sequence>
<dbReference type="RefSeq" id="WP_406720448.1">
    <property type="nucleotide sequence ID" value="NZ_CP135443.1"/>
</dbReference>
<protein>
    <submittedName>
        <fullName evidence="2">DUF2219 family protein</fullName>
    </submittedName>
</protein>
<accession>A0ABZ1DYA7</accession>
<proteinExistence type="predicted"/>
<dbReference type="EMBL" id="CP135443">
    <property type="protein sequence ID" value="WRY32982.1"/>
    <property type="molecule type" value="Genomic_DNA"/>
</dbReference>
<feature type="chain" id="PRO_5045624080" evidence="1">
    <location>
        <begin position="25"/>
        <end position="316"/>
    </location>
</feature>
<name>A0ABZ1DYA7_9RHOB</name>
<evidence type="ECO:0000313" key="3">
    <source>
        <dbReference type="Proteomes" id="UP001623290"/>
    </source>
</evidence>
<keyword evidence="3" id="KW-1185">Reference proteome</keyword>
<evidence type="ECO:0000256" key="1">
    <source>
        <dbReference type="SAM" id="SignalP"/>
    </source>
</evidence>
<dbReference type="Proteomes" id="UP001623290">
    <property type="component" value="Chromosome"/>
</dbReference>
<dbReference type="Gene3D" id="2.40.128.140">
    <property type="entry name" value="Outer membrane protein"/>
    <property type="match status" value="1"/>
</dbReference>
<dbReference type="InterPro" id="IPR018707">
    <property type="entry name" value="LpxR"/>
</dbReference>
<feature type="signal peptide" evidence="1">
    <location>
        <begin position="1"/>
        <end position="24"/>
    </location>
</feature>
<dbReference type="Pfam" id="PF09982">
    <property type="entry name" value="LpxR"/>
    <property type="match status" value="1"/>
</dbReference>
<evidence type="ECO:0000313" key="2">
    <source>
        <dbReference type="EMBL" id="WRY32982.1"/>
    </source>
</evidence>
<dbReference type="InterPro" id="IPR037107">
    <property type="entry name" value="Put_OMP_sf"/>
</dbReference>